<reference evidence="2 3" key="1">
    <citation type="journal article" date="2021" name="BMC Genomics">
        <title>Datura genome reveals duplications of psychoactive alkaloid biosynthetic genes and high mutation rate following tissue culture.</title>
        <authorList>
            <person name="Rajewski A."/>
            <person name="Carter-House D."/>
            <person name="Stajich J."/>
            <person name="Litt A."/>
        </authorList>
    </citation>
    <scope>NUCLEOTIDE SEQUENCE [LARGE SCALE GENOMIC DNA]</scope>
    <source>
        <strain evidence="2">AR-01</strain>
    </source>
</reference>
<evidence type="ECO:0000313" key="3">
    <source>
        <dbReference type="Proteomes" id="UP000823775"/>
    </source>
</evidence>
<organism evidence="2 3">
    <name type="scientific">Datura stramonium</name>
    <name type="common">Jimsonweed</name>
    <name type="synonym">Common thornapple</name>
    <dbReference type="NCBI Taxonomy" id="4076"/>
    <lineage>
        <taxon>Eukaryota</taxon>
        <taxon>Viridiplantae</taxon>
        <taxon>Streptophyta</taxon>
        <taxon>Embryophyta</taxon>
        <taxon>Tracheophyta</taxon>
        <taxon>Spermatophyta</taxon>
        <taxon>Magnoliopsida</taxon>
        <taxon>eudicotyledons</taxon>
        <taxon>Gunneridae</taxon>
        <taxon>Pentapetalae</taxon>
        <taxon>asterids</taxon>
        <taxon>lamiids</taxon>
        <taxon>Solanales</taxon>
        <taxon>Solanaceae</taxon>
        <taxon>Solanoideae</taxon>
        <taxon>Datureae</taxon>
        <taxon>Datura</taxon>
    </lineage>
</organism>
<name>A0ABS8W1U8_DATST</name>
<proteinExistence type="predicted"/>
<dbReference type="EMBL" id="JACEIK010006655">
    <property type="protein sequence ID" value="MCE2056047.1"/>
    <property type="molecule type" value="Genomic_DNA"/>
</dbReference>
<accession>A0ABS8W1U8</accession>
<comment type="caution">
    <text evidence="2">The sequence shown here is derived from an EMBL/GenBank/DDBJ whole genome shotgun (WGS) entry which is preliminary data.</text>
</comment>
<feature type="compositionally biased region" description="Basic and acidic residues" evidence="1">
    <location>
        <begin position="153"/>
        <end position="169"/>
    </location>
</feature>
<dbReference type="Proteomes" id="UP000823775">
    <property type="component" value="Unassembled WGS sequence"/>
</dbReference>
<evidence type="ECO:0000313" key="2">
    <source>
        <dbReference type="EMBL" id="MCE2056047.1"/>
    </source>
</evidence>
<keyword evidence="3" id="KW-1185">Reference proteome</keyword>
<evidence type="ECO:0000256" key="1">
    <source>
        <dbReference type="SAM" id="MobiDB-lite"/>
    </source>
</evidence>
<feature type="region of interest" description="Disordered" evidence="1">
    <location>
        <begin position="74"/>
        <end position="96"/>
    </location>
</feature>
<feature type="compositionally biased region" description="Basic and acidic residues" evidence="1">
    <location>
        <begin position="83"/>
        <end position="96"/>
    </location>
</feature>
<sequence>MALLATQRGRRLGSMACVRKTSPSATACATQHCSNALAYTRQPSSQHDEARVVEHSLHDRACDVALNAAMRQATRQGFQDGSDQSHEDGTSRARHDNSLRILPGARRLHHGATGHATQQEIRLNGMREAAFARRYSLQHYSSASVCVRQPSSQRDEARAVAHSSREMRK</sequence>
<gene>
    <name evidence="2" type="ORF">HAX54_043965</name>
</gene>
<feature type="region of interest" description="Disordered" evidence="1">
    <location>
        <begin position="148"/>
        <end position="169"/>
    </location>
</feature>
<protein>
    <submittedName>
        <fullName evidence="2">Uncharacterized protein</fullName>
    </submittedName>
</protein>